<evidence type="ECO:0000313" key="2">
    <source>
        <dbReference type="EMBL" id="SDL59342.1"/>
    </source>
</evidence>
<proteinExistence type="predicted"/>
<dbReference type="RefSeq" id="WP_090756863.1">
    <property type="nucleotide sequence ID" value="NZ_FNGE01000014.1"/>
</dbReference>
<evidence type="ECO:0000313" key="3">
    <source>
        <dbReference type="Proteomes" id="UP000199555"/>
    </source>
</evidence>
<keyword evidence="1" id="KW-0732">Signal</keyword>
<feature type="signal peptide" evidence="1">
    <location>
        <begin position="1"/>
        <end position="21"/>
    </location>
</feature>
<sequence>MKSILTATSIGAALIAGTAFAQTTVVTETTPTVTEVQTDAPTTGGGATGGAASGAIAGAAVGGPVGAAVGAVAGAVIGDVSEDALTPETRTYVLEHKTESVVIDGDVAVGTAVPEAVQIQTIPDAQYGYVYVQDRPVLVDPQNRQIVHIYE</sequence>
<evidence type="ECO:0000256" key="1">
    <source>
        <dbReference type="SAM" id="SignalP"/>
    </source>
</evidence>
<dbReference type="EMBL" id="FNGE01000014">
    <property type="protein sequence ID" value="SDL59342.1"/>
    <property type="molecule type" value="Genomic_DNA"/>
</dbReference>
<name>A0A1G9LBJ7_9RHOB</name>
<reference evidence="3" key="1">
    <citation type="submission" date="2016-10" db="EMBL/GenBank/DDBJ databases">
        <authorList>
            <person name="Varghese N."/>
            <person name="Submissions S."/>
        </authorList>
    </citation>
    <scope>NUCLEOTIDE SEQUENCE [LARGE SCALE GENOMIC DNA]</scope>
    <source>
        <strain evidence="3">CGMCC 1.7655</strain>
    </source>
</reference>
<feature type="chain" id="PRO_5011621108" description="Glycine zipper" evidence="1">
    <location>
        <begin position="22"/>
        <end position="151"/>
    </location>
</feature>
<protein>
    <recommendedName>
        <fullName evidence="4">Glycine zipper</fullName>
    </recommendedName>
</protein>
<accession>A0A1G9LBJ7</accession>
<dbReference type="Pfam" id="PF06823">
    <property type="entry name" value="DUF1236"/>
    <property type="match status" value="1"/>
</dbReference>
<organism evidence="2 3">
    <name type="scientific">Paracoccus chinensis</name>
    <dbReference type="NCBI Taxonomy" id="525640"/>
    <lineage>
        <taxon>Bacteria</taxon>
        <taxon>Pseudomonadati</taxon>
        <taxon>Pseudomonadota</taxon>
        <taxon>Alphaproteobacteria</taxon>
        <taxon>Rhodobacterales</taxon>
        <taxon>Paracoccaceae</taxon>
        <taxon>Paracoccus</taxon>
    </lineage>
</organism>
<evidence type="ECO:0008006" key="4">
    <source>
        <dbReference type="Google" id="ProtNLM"/>
    </source>
</evidence>
<dbReference type="AlphaFoldDB" id="A0A1G9LBJ7"/>
<dbReference type="STRING" id="525640.SAMN04487971_11433"/>
<keyword evidence="3" id="KW-1185">Reference proteome</keyword>
<gene>
    <name evidence="2" type="ORF">SAMN04487971_11433</name>
</gene>
<dbReference type="InterPro" id="IPR009642">
    <property type="entry name" value="DUF1236"/>
</dbReference>
<dbReference type="OrthoDB" id="102964at2"/>
<dbReference type="Proteomes" id="UP000199555">
    <property type="component" value="Unassembled WGS sequence"/>
</dbReference>